<evidence type="ECO:0000256" key="4">
    <source>
        <dbReference type="ARBA" id="ARBA00022741"/>
    </source>
</evidence>
<dbReference type="EMBL" id="CP019127">
    <property type="protein sequence ID" value="APX91414.1"/>
    <property type="molecule type" value="Genomic_DNA"/>
</dbReference>
<evidence type="ECO:0000256" key="3">
    <source>
        <dbReference type="ARBA" id="ARBA00022605"/>
    </source>
</evidence>
<keyword evidence="5" id="KW-0067">ATP-binding</keyword>
<dbReference type="CDD" id="cd01991">
    <property type="entry name" value="Asn_synthase_B_C"/>
    <property type="match status" value="1"/>
</dbReference>
<evidence type="ECO:0000256" key="6">
    <source>
        <dbReference type="ARBA" id="ARBA00022888"/>
    </source>
</evidence>
<keyword evidence="3" id="KW-0028">Amino-acid biosynthesis</keyword>
<dbReference type="PANTHER" id="PTHR11772:SF2">
    <property type="entry name" value="ASPARAGINE SYNTHETASE [GLUTAMINE-HYDROLYZING]"/>
    <property type="match status" value="1"/>
</dbReference>
<dbReference type="GO" id="GO:0006529">
    <property type="term" value="P:asparagine biosynthetic process"/>
    <property type="evidence" value="ECO:0007669"/>
    <property type="project" value="UniProtKB-KW"/>
</dbReference>
<dbReference type="RefSeq" id="WP_076981337.1">
    <property type="nucleotide sequence ID" value="NZ_CP019127.1"/>
</dbReference>
<dbReference type="InterPro" id="IPR017932">
    <property type="entry name" value="GATase_2_dom"/>
</dbReference>
<evidence type="ECO:0000256" key="8">
    <source>
        <dbReference type="ARBA" id="ARBA00048741"/>
    </source>
</evidence>
<dbReference type="GO" id="GO:0005829">
    <property type="term" value="C:cytosol"/>
    <property type="evidence" value="ECO:0007669"/>
    <property type="project" value="TreeGrafter"/>
</dbReference>
<keyword evidence="9" id="KW-0614">Plasmid</keyword>
<dbReference type="InterPro" id="IPR006426">
    <property type="entry name" value="Asn_synth_AEB"/>
</dbReference>
<protein>
    <recommendedName>
        <fullName evidence="1">asparagine synthase (glutamine-hydrolyzing)</fullName>
        <ecNumber evidence="1">6.3.5.4</ecNumber>
    </recommendedName>
</protein>
<reference evidence="9" key="1">
    <citation type="submission" date="2017-01" db="EMBL/GenBank/DDBJ databases">
        <title>Genomic analysis of Xuhuaishuia manganoxidans DY6-4.</title>
        <authorList>
            <person name="Wang X."/>
        </authorList>
    </citation>
    <scope>NUCLEOTIDE SEQUENCE</scope>
    <source>
        <strain evidence="9">DY6-4</strain>
        <plasmid evidence="9">unnamed</plasmid>
    </source>
</reference>
<dbReference type="GO" id="GO:0005524">
    <property type="term" value="F:ATP binding"/>
    <property type="evidence" value="ECO:0007669"/>
    <property type="project" value="UniProtKB-KW"/>
</dbReference>
<dbReference type="AlphaFoldDB" id="A0A1P8QYE0"/>
<dbReference type="PROSITE" id="PS51278">
    <property type="entry name" value="GATASE_TYPE_2"/>
    <property type="match status" value="1"/>
</dbReference>
<evidence type="ECO:0000256" key="5">
    <source>
        <dbReference type="ARBA" id="ARBA00022840"/>
    </source>
</evidence>
<dbReference type="InterPro" id="IPR029055">
    <property type="entry name" value="Ntn_hydrolases_N"/>
</dbReference>
<accession>A0A2M9D451</accession>
<keyword evidence="6" id="KW-0061">Asparagine biosynthesis</keyword>
<comment type="pathway">
    <text evidence="7">Amino-acid biosynthesis.</text>
</comment>
<evidence type="ECO:0000256" key="2">
    <source>
        <dbReference type="ARBA" id="ARBA00022598"/>
    </source>
</evidence>
<dbReference type="GO" id="GO:0004066">
    <property type="term" value="F:asparagine synthase (glutamine-hydrolyzing) activity"/>
    <property type="evidence" value="ECO:0007669"/>
    <property type="project" value="UniProtKB-EC"/>
</dbReference>
<dbReference type="SUPFAM" id="SSF56235">
    <property type="entry name" value="N-terminal nucleophile aminohydrolases (Ntn hydrolases)"/>
    <property type="match status" value="1"/>
</dbReference>
<keyword evidence="4" id="KW-0547">Nucleotide-binding</keyword>
<dbReference type="Gene3D" id="3.60.20.10">
    <property type="entry name" value="Glutamine Phosphoribosylpyrophosphate, subunit 1, domain 1"/>
    <property type="match status" value="1"/>
</dbReference>
<name>A0A1P8QYE0_9RHOB</name>
<organism evidence="9">
    <name type="scientific">Brevirhabdus pacifica</name>
    <dbReference type="NCBI Taxonomy" id="1267768"/>
    <lineage>
        <taxon>Bacteria</taxon>
        <taxon>Pseudomonadati</taxon>
        <taxon>Pseudomonadota</taxon>
        <taxon>Alphaproteobacteria</taxon>
        <taxon>Rhodobacterales</taxon>
        <taxon>Paracoccaceae</taxon>
        <taxon>Brevirhabdus</taxon>
    </lineage>
</organism>
<geneLocation type="plasmid" evidence="9">
    <name>unnamed</name>
</geneLocation>
<dbReference type="SUPFAM" id="SSF52402">
    <property type="entry name" value="Adenine nucleotide alpha hydrolases-like"/>
    <property type="match status" value="1"/>
</dbReference>
<dbReference type="Pfam" id="PF13537">
    <property type="entry name" value="GATase_7"/>
    <property type="match status" value="1"/>
</dbReference>
<comment type="catalytic activity">
    <reaction evidence="8">
        <text>L-aspartate + L-glutamine + ATP + H2O = L-asparagine + L-glutamate + AMP + diphosphate + H(+)</text>
        <dbReference type="Rhea" id="RHEA:12228"/>
        <dbReference type="ChEBI" id="CHEBI:15377"/>
        <dbReference type="ChEBI" id="CHEBI:15378"/>
        <dbReference type="ChEBI" id="CHEBI:29985"/>
        <dbReference type="ChEBI" id="CHEBI:29991"/>
        <dbReference type="ChEBI" id="CHEBI:30616"/>
        <dbReference type="ChEBI" id="CHEBI:33019"/>
        <dbReference type="ChEBI" id="CHEBI:58048"/>
        <dbReference type="ChEBI" id="CHEBI:58359"/>
        <dbReference type="ChEBI" id="CHEBI:456215"/>
        <dbReference type="EC" id="6.3.5.4"/>
    </reaction>
</comment>
<dbReference type="OrthoDB" id="9763290at2"/>
<dbReference type="InterPro" id="IPR050795">
    <property type="entry name" value="Asn_Synthetase"/>
</dbReference>
<dbReference type="PIRSF" id="PIRSF001589">
    <property type="entry name" value="Asn_synthetase_glu-h"/>
    <property type="match status" value="1"/>
</dbReference>
<keyword evidence="2" id="KW-0436">Ligase</keyword>
<sequence>MCSFVFSTLPTDKIDFNRIMRLRGPDVTREHSLRGYSFCHNLLSMRGNYVAQPYVAPDEDVVILFNGEIYNCPDDQESEARYLHDLYLEKGADIFRHLDGEYAILIVDFRTDTLLAARDCFGTKPLFFGSNGKDFGFASYRDALSALGFSDIQPLKPNHVVDYALDGSRIVSREIYQFNIAQHETEVEPWFDAFDAAVAKRVRHLRGTPFVGLSSGYDSGAIAASLIAQGTPFMSITVEGREDPQVVAGRIRAVEASGNRAITIPQEELDVARWQAWLKDHVEDEPYVIVNDEGERLERGKSVHGDKAALILAGVCDKAKQNGALVYLSGSGADEIFSDYGFQGRKFFAHSNFGGLYPQNLLGHFPWSSFYGSTQAAYLFKEEMVAGSFGMEARYPFLDLQVVQSFLSLTADVKNELYKSVIRRYLAHRDFPVHENAKIGFGFAKKRPWWKF</sequence>
<dbReference type="EC" id="6.3.5.4" evidence="1"/>
<dbReference type="PANTHER" id="PTHR11772">
    <property type="entry name" value="ASPARAGINE SYNTHETASE"/>
    <property type="match status" value="1"/>
</dbReference>
<accession>A0A1P8QYE0</accession>
<evidence type="ECO:0000313" key="9">
    <source>
        <dbReference type="EMBL" id="APX91414.1"/>
    </source>
</evidence>
<dbReference type="Pfam" id="PF00733">
    <property type="entry name" value="Asn_synthase"/>
    <property type="match status" value="1"/>
</dbReference>
<evidence type="ECO:0000256" key="1">
    <source>
        <dbReference type="ARBA" id="ARBA00012737"/>
    </source>
</evidence>
<proteinExistence type="predicted"/>
<evidence type="ECO:0000256" key="7">
    <source>
        <dbReference type="ARBA" id="ARBA00029440"/>
    </source>
</evidence>
<dbReference type="InterPro" id="IPR014729">
    <property type="entry name" value="Rossmann-like_a/b/a_fold"/>
</dbReference>
<dbReference type="InterPro" id="IPR001962">
    <property type="entry name" value="Asn_synthase"/>
</dbReference>
<gene>
    <name evidence="9" type="ORF">BV394_16115</name>
</gene>
<dbReference type="Gene3D" id="3.40.50.620">
    <property type="entry name" value="HUPs"/>
    <property type="match status" value="1"/>
</dbReference>